<comment type="caution">
    <text evidence="3">The sequence shown here is derived from an EMBL/GenBank/DDBJ whole genome shotgun (WGS) entry which is preliminary data.</text>
</comment>
<keyword evidence="2" id="KW-0802">TPR repeat</keyword>
<dbReference type="GO" id="GO:0051879">
    <property type="term" value="F:Hsp90 protein binding"/>
    <property type="evidence" value="ECO:0007669"/>
    <property type="project" value="TreeGrafter"/>
</dbReference>
<sequence>MHEAHQSNDEVTCDDIRHYITLDDRNVPEEATFLGIAASGVECALPATTNTRPTMATETVRAQLKTLGIDDGLIRDIMNSVQPDPITGKIGIEALMKYIMESKSPQMSAALQNGARLVEAQRRETAIDWTKVDFIRLPVQENVTWWLRVTTLADGGTQREPTRFMLECMTYGNRIDAPRLVDKYKSLPTPEELLHFIRRCIAKPLPGFDPCIPTILIIQRDFQKHAPILKSFLDTLPSPFSWAVESEAASLRTLSIFSWEIPLDMAKKSKTRGNQLYSDGQRSAAILAYGDAIDRLMNAFRSDPSKEKNREAEKLLAVCLANRSAAYLMTAATDADGGDENSDLHEAWKDGQVAIRVDPTYVKGYLRVSSAHHRLGHLRKAQETLANGLRRPDLENDPSLVDRLILLQTDGKGFPNNEEEFLAWQELVLVEDEESAKMMKGIDGLWKKRAHQHLKKLQSSREG</sequence>
<keyword evidence="1" id="KW-0677">Repeat</keyword>
<dbReference type="InterPro" id="IPR011990">
    <property type="entry name" value="TPR-like_helical_dom_sf"/>
</dbReference>
<evidence type="ECO:0000313" key="4">
    <source>
        <dbReference type="Proteomes" id="UP001213000"/>
    </source>
</evidence>
<dbReference type="SUPFAM" id="SSF48452">
    <property type="entry name" value="TPR-like"/>
    <property type="match status" value="1"/>
</dbReference>
<dbReference type="PANTHER" id="PTHR22904:SF523">
    <property type="entry name" value="STRESS-INDUCED-PHOSPHOPROTEIN 1"/>
    <property type="match status" value="1"/>
</dbReference>
<proteinExistence type="predicted"/>
<dbReference type="Gene3D" id="1.25.40.10">
    <property type="entry name" value="Tetratricopeptide repeat domain"/>
    <property type="match status" value="1"/>
</dbReference>
<keyword evidence="4" id="KW-1185">Reference proteome</keyword>
<evidence type="ECO:0000256" key="2">
    <source>
        <dbReference type="ARBA" id="ARBA00022803"/>
    </source>
</evidence>
<name>A0AAD5YWI0_9AGAR</name>
<dbReference type="EMBL" id="JANIEX010000020">
    <property type="protein sequence ID" value="KAJ3576049.1"/>
    <property type="molecule type" value="Genomic_DNA"/>
</dbReference>
<reference evidence="3" key="1">
    <citation type="submission" date="2022-07" db="EMBL/GenBank/DDBJ databases">
        <title>Genome Sequence of Leucocoprinus birnbaumii.</title>
        <authorList>
            <person name="Buettner E."/>
        </authorList>
    </citation>
    <scope>NUCLEOTIDE SEQUENCE</scope>
    <source>
        <strain evidence="3">VT141</strain>
    </source>
</reference>
<evidence type="ECO:0000313" key="3">
    <source>
        <dbReference type="EMBL" id="KAJ3576049.1"/>
    </source>
</evidence>
<protein>
    <submittedName>
        <fullName evidence="3">Uncharacterized protein</fullName>
    </submittedName>
</protein>
<dbReference type="AlphaFoldDB" id="A0AAD5YWI0"/>
<dbReference type="PANTHER" id="PTHR22904">
    <property type="entry name" value="TPR REPEAT CONTAINING PROTEIN"/>
    <property type="match status" value="1"/>
</dbReference>
<gene>
    <name evidence="3" type="ORF">NP233_g686</name>
</gene>
<accession>A0AAD5YWI0</accession>
<dbReference type="Proteomes" id="UP001213000">
    <property type="component" value="Unassembled WGS sequence"/>
</dbReference>
<organism evidence="3 4">
    <name type="scientific">Leucocoprinus birnbaumii</name>
    <dbReference type="NCBI Taxonomy" id="56174"/>
    <lineage>
        <taxon>Eukaryota</taxon>
        <taxon>Fungi</taxon>
        <taxon>Dikarya</taxon>
        <taxon>Basidiomycota</taxon>
        <taxon>Agaricomycotina</taxon>
        <taxon>Agaricomycetes</taxon>
        <taxon>Agaricomycetidae</taxon>
        <taxon>Agaricales</taxon>
        <taxon>Agaricineae</taxon>
        <taxon>Agaricaceae</taxon>
        <taxon>Leucocoprinus</taxon>
    </lineage>
</organism>
<evidence type="ECO:0000256" key="1">
    <source>
        <dbReference type="ARBA" id="ARBA00022737"/>
    </source>
</evidence>